<dbReference type="SUPFAM" id="SSF56496">
    <property type="entry name" value="Fibrinogen C-terminal domain-like"/>
    <property type="match status" value="1"/>
</dbReference>
<dbReference type="InterPro" id="IPR036056">
    <property type="entry name" value="Fibrinogen-like_C"/>
</dbReference>
<name>A0A5S3WNG0_9GAMM</name>
<sequence>MNKLTLAIGLAMLSTATAAQTEFNAQYTLEYDQTLDGQLNNVLYKSYDFKGDASHFIAEVTGSILSGSTISNGKLVSFQITTPMSGEIRYYVGSQTNISDYSGTWYSNKDTQGDWRLRANDPGSYYSCNDILLAGMSMGDGVYDISTKSGETLSVYCDMTTDDGGWTLVGSYPKTAPGGMARVADYGTEPETNPNDPTKLWLFQKDLSPFSDAREQISCSQTACADGKYAFGNNLTTSDLEKIRSSWGYQDRVESAPKFIDVPTCRSTYVQNGIEYPGCVEPASWSPTLSNDPSRIGWQAALDSSYCWAARGTYKPGSMGSALCTGSKEPNGTQWALLWMR</sequence>
<feature type="signal peptide" evidence="5">
    <location>
        <begin position="1"/>
        <end position="18"/>
    </location>
</feature>
<reference evidence="7 8" key="1">
    <citation type="submission" date="2018-01" db="EMBL/GenBank/DDBJ databases">
        <authorList>
            <person name="Paulsen S."/>
            <person name="Gram L.K."/>
        </authorList>
    </citation>
    <scope>NUCLEOTIDE SEQUENCE [LARGE SCALE GENOMIC DNA]</scope>
    <source>
        <strain evidence="7 8">S2676</strain>
    </source>
</reference>
<evidence type="ECO:0000256" key="1">
    <source>
        <dbReference type="ARBA" id="ARBA00022723"/>
    </source>
</evidence>
<feature type="chain" id="PRO_5024389374" description="Fibrinogen C-terminal domain-containing protein" evidence="5">
    <location>
        <begin position="19"/>
        <end position="341"/>
    </location>
</feature>
<dbReference type="PANTHER" id="PTHR16146:SF46">
    <property type="entry name" value="INTELECTIN-1A-RELATED"/>
    <property type="match status" value="1"/>
</dbReference>
<accession>A0A5S3WNG0</accession>
<dbReference type="InterPro" id="IPR002181">
    <property type="entry name" value="Fibrinogen_a/b/g_C_dom"/>
</dbReference>
<dbReference type="GO" id="GO:0070492">
    <property type="term" value="F:oligosaccharide binding"/>
    <property type="evidence" value="ECO:0007669"/>
    <property type="project" value="TreeGrafter"/>
</dbReference>
<dbReference type="NCBIfam" id="NF040941">
    <property type="entry name" value="GGGWT_bact"/>
    <property type="match status" value="1"/>
</dbReference>
<reference evidence="8" key="2">
    <citation type="submission" date="2019-06" db="EMBL/GenBank/DDBJ databases">
        <title>Co-occurence of chitin degradation, pigmentation and bioactivity in marine Pseudoalteromonas.</title>
        <authorList>
            <person name="Sonnenschein E.C."/>
            <person name="Bech P.K."/>
        </authorList>
    </citation>
    <scope>NUCLEOTIDE SEQUENCE [LARGE SCALE GENOMIC DNA]</scope>
    <source>
        <strain evidence="8">S2676</strain>
    </source>
</reference>
<evidence type="ECO:0000313" key="7">
    <source>
        <dbReference type="EMBL" id="TMP28841.1"/>
    </source>
</evidence>
<dbReference type="GO" id="GO:0046872">
    <property type="term" value="F:metal ion binding"/>
    <property type="evidence" value="ECO:0007669"/>
    <property type="project" value="UniProtKB-KW"/>
</dbReference>
<dbReference type="GO" id="GO:0005615">
    <property type="term" value="C:extracellular space"/>
    <property type="evidence" value="ECO:0007669"/>
    <property type="project" value="TreeGrafter"/>
</dbReference>
<keyword evidence="4" id="KW-1015">Disulfide bond</keyword>
<keyword evidence="2" id="KW-0430">Lectin</keyword>
<keyword evidence="3" id="KW-0106">Calcium</keyword>
<dbReference type="Proteomes" id="UP000310249">
    <property type="component" value="Unassembled WGS sequence"/>
</dbReference>
<evidence type="ECO:0000256" key="5">
    <source>
        <dbReference type="SAM" id="SignalP"/>
    </source>
</evidence>
<evidence type="ECO:0000256" key="4">
    <source>
        <dbReference type="ARBA" id="ARBA00023157"/>
    </source>
</evidence>
<gene>
    <name evidence="7" type="ORF">CWB99_10380</name>
</gene>
<evidence type="ECO:0000259" key="6">
    <source>
        <dbReference type="PROSITE" id="PS51406"/>
    </source>
</evidence>
<proteinExistence type="predicted"/>
<dbReference type="AlphaFoldDB" id="A0A5S3WNG0"/>
<organism evidence="7 8">
    <name type="scientific">Pseudoalteromonas rubra</name>
    <dbReference type="NCBI Taxonomy" id="43658"/>
    <lineage>
        <taxon>Bacteria</taxon>
        <taxon>Pseudomonadati</taxon>
        <taxon>Pseudomonadota</taxon>
        <taxon>Gammaproteobacteria</taxon>
        <taxon>Alteromonadales</taxon>
        <taxon>Pseudoalteromonadaceae</taxon>
        <taxon>Pseudoalteromonas</taxon>
    </lineage>
</organism>
<dbReference type="PANTHER" id="PTHR16146">
    <property type="entry name" value="INTELECTIN"/>
    <property type="match status" value="1"/>
</dbReference>
<dbReference type="Gene3D" id="3.90.215.10">
    <property type="entry name" value="Gamma Fibrinogen, chain A, domain 1"/>
    <property type="match status" value="1"/>
</dbReference>
<dbReference type="EMBL" id="PNCI01000020">
    <property type="protein sequence ID" value="TMP28841.1"/>
    <property type="molecule type" value="Genomic_DNA"/>
</dbReference>
<comment type="caution">
    <text evidence="7">The sequence shown here is derived from an EMBL/GenBank/DDBJ whole genome shotgun (WGS) entry which is preliminary data.</text>
</comment>
<protein>
    <recommendedName>
        <fullName evidence="6">Fibrinogen C-terminal domain-containing protein</fullName>
    </recommendedName>
</protein>
<feature type="domain" description="Fibrinogen C-terminal" evidence="6">
    <location>
        <begin position="119"/>
        <end position="169"/>
    </location>
</feature>
<dbReference type="Pfam" id="PF00147">
    <property type="entry name" value="Fibrinogen_C"/>
    <property type="match status" value="1"/>
</dbReference>
<keyword evidence="1" id="KW-0479">Metal-binding</keyword>
<keyword evidence="5" id="KW-0732">Signal</keyword>
<evidence type="ECO:0000256" key="2">
    <source>
        <dbReference type="ARBA" id="ARBA00022734"/>
    </source>
</evidence>
<evidence type="ECO:0000313" key="8">
    <source>
        <dbReference type="Proteomes" id="UP000310249"/>
    </source>
</evidence>
<dbReference type="InterPro" id="IPR014716">
    <property type="entry name" value="Fibrinogen_a/b/g_C_1"/>
</dbReference>
<dbReference type="PROSITE" id="PS51406">
    <property type="entry name" value="FIBRINOGEN_C_2"/>
    <property type="match status" value="1"/>
</dbReference>
<evidence type="ECO:0000256" key="3">
    <source>
        <dbReference type="ARBA" id="ARBA00022837"/>
    </source>
</evidence>
<dbReference type="RefSeq" id="WP_212748510.1">
    <property type="nucleotide sequence ID" value="NZ_PNCH01000057.1"/>
</dbReference>